<dbReference type="GO" id="GO:0005576">
    <property type="term" value="C:extracellular region"/>
    <property type="evidence" value="ECO:0007669"/>
    <property type="project" value="UniProtKB-SubCell"/>
</dbReference>
<reference evidence="6" key="1">
    <citation type="submission" date="2021-02" db="EMBL/GenBank/DDBJ databases">
        <authorList>
            <person name="Palmer J.M."/>
        </authorList>
    </citation>
    <scope>NUCLEOTIDE SEQUENCE</scope>
    <source>
        <strain evidence="6">SCRP23</strain>
    </source>
</reference>
<comment type="caution">
    <text evidence="6">The sequence shown here is derived from an EMBL/GenBank/DDBJ whole genome shotgun (WGS) entry which is preliminary data.</text>
</comment>
<evidence type="ECO:0000313" key="6">
    <source>
        <dbReference type="EMBL" id="KAG7387759.1"/>
    </source>
</evidence>
<comment type="similarity">
    <text evidence="2">Belongs to the Necrosis inducing protein (NPP1) family.</text>
</comment>
<keyword evidence="7" id="KW-1185">Reference proteome</keyword>
<evidence type="ECO:0000256" key="4">
    <source>
        <dbReference type="ARBA" id="ARBA00023026"/>
    </source>
</evidence>
<feature type="chain" id="PRO_5035830366" evidence="5">
    <location>
        <begin position="21"/>
        <end position="237"/>
    </location>
</feature>
<organism evidence="6 7">
    <name type="scientific">Phytophthora boehmeriae</name>
    <dbReference type="NCBI Taxonomy" id="109152"/>
    <lineage>
        <taxon>Eukaryota</taxon>
        <taxon>Sar</taxon>
        <taxon>Stramenopiles</taxon>
        <taxon>Oomycota</taxon>
        <taxon>Peronosporomycetes</taxon>
        <taxon>Peronosporales</taxon>
        <taxon>Peronosporaceae</taxon>
        <taxon>Phytophthora</taxon>
    </lineage>
</organism>
<accession>A0A8T1W7N8</accession>
<evidence type="ECO:0000256" key="5">
    <source>
        <dbReference type="SAM" id="SignalP"/>
    </source>
</evidence>
<comment type="subcellular location">
    <subcellularLocation>
        <location evidence="1">Secreted</location>
    </subcellularLocation>
</comment>
<dbReference type="PANTHER" id="PTHR33657:SF8">
    <property type="entry name" value="DOMAIN PROTEIN, PUTATIVE (AFU_ORTHOLOGUE AFUA_5G00600)-RELATED"/>
    <property type="match status" value="1"/>
</dbReference>
<keyword evidence="5" id="KW-0732">Signal</keyword>
<dbReference type="InterPro" id="IPR008701">
    <property type="entry name" value="NPP1"/>
</dbReference>
<name>A0A8T1W7N8_9STRA</name>
<sequence length="237" mass="25563">MNPVLLVVVVVALFSTGAISIDHDQVEPIAQPEHVTDVEKAAVSLKPALEIKGGCHPFPAVNAAGLTSGGLKGTGGTSGCEEAPLGSQVYGRAARYQDKWAIMYAWYFPKGWFEAFPTRRHDWGNIIVWIDDPSLAAPAILAVSMQASHSKYAKEVAPAEGLFLGTTPKIYRANSFFTGNGRMGLSRDGGDSLDLIMWEQLTEEARVALNSVGQFGSAEVPFADYAFDGRLKDAWPF</sequence>
<dbReference type="EMBL" id="JAGDFL010000465">
    <property type="protein sequence ID" value="KAG7387759.1"/>
    <property type="molecule type" value="Genomic_DNA"/>
</dbReference>
<dbReference type="OrthoDB" id="89086at2759"/>
<dbReference type="PIRSF" id="PIRSF029958">
    <property type="entry name" value="Necrosis-inducing_protein"/>
    <property type="match status" value="1"/>
</dbReference>
<evidence type="ECO:0000256" key="1">
    <source>
        <dbReference type="ARBA" id="ARBA00004613"/>
    </source>
</evidence>
<dbReference type="PANTHER" id="PTHR33657">
    <property type="entry name" value="DOMAIN PROTEIN, PUTATIVE (AFU_ORTHOLOGUE AFUA_5G00600)-RELATED"/>
    <property type="match status" value="1"/>
</dbReference>
<gene>
    <name evidence="6" type="ORF">PHYBOEH_008142</name>
</gene>
<dbReference type="AlphaFoldDB" id="A0A8T1W7N8"/>
<evidence type="ECO:0000256" key="2">
    <source>
        <dbReference type="ARBA" id="ARBA00009520"/>
    </source>
</evidence>
<keyword evidence="4" id="KW-0843">Virulence</keyword>
<dbReference type="Proteomes" id="UP000693981">
    <property type="component" value="Unassembled WGS sequence"/>
</dbReference>
<evidence type="ECO:0000313" key="7">
    <source>
        <dbReference type="Proteomes" id="UP000693981"/>
    </source>
</evidence>
<dbReference type="Pfam" id="PF05630">
    <property type="entry name" value="NPP1"/>
    <property type="match status" value="1"/>
</dbReference>
<protein>
    <submittedName>
        <fullName evidence="6">Uncharacterized protein</fullName>
    </submittedName>
</protein>
<feature type="signal peptide" evidence="5">
    <location>
        <begin position="1"/>
        <end position="20"/>
    </location>
</feature>
<keyword evidence="3" id="KW-0964">Secreted</keyword>
<proteinExistence type="inferred from homology"/>
<evidence type="ECO:0000256" key="3">
    <source>
        <dbReference type="ARBA" id="ARBA00022525"/>
    </source>
</evidence>